<sequence>MASRGDAPEPALPGFEEFTPEELFFMTYANTWCNGLRNPNDEHPPGETRSKVVSQNMKEFSKTFACPKKAPMNPDERCSIW</sequence>
<dbReference type="GO" id="GO:0016485">
    <property type="term" value="P:protein processing"/>
    <property type="evidence" value="ECO:0007669"/>
    <property type="project" value="TreeGrafter"/>
</dbReference>
<dbReference type="AlphaFoldDB" id="A0A7E4VM39"/>
<proteinExistence type="predicted"/>
<dbReference type="InterPro" id="IPR024079">
    <property type="entry name" value="MetalloPept_cat_dom_sf"/>
</dbReference>
<keyword evidence="2" id="KW-1185">Reference proteome</keyword>
<dbReference type="InterPro" id="IPR000718">
    <property type="entry name" value="Peptidase_M13"/>
</dbReference>
<dbReference type="Proteomes" id="UP000492821">
    <property type="component" value="Unassembled WGS sequence"/>
</dbReference>
<dbReference type="WBParaSite" id="Pan_g22174.t1">
    <property type="protein sequence ID" value="Pan_g22174.t1"/>
    <property type="gene ID" value="Pan_g22174"/>
</dbReference>
<reference evidence="3" key="2">
    <citation type="submission" date="2020-10" db="UniProtKB">
        <authorList>
            <consortium name="WormBaseParasite"/>
        </authorList>
    </citation>
    <scope>IDENTIFICATION</scope>
</reference>
<dbReference type="Pfam" id="PF01431">
    <property type="entry name" value="Peptidase_M13"/>
    <property type="match status" value="1"/>
</dbReference>
<reference evidence="2" key="1">
    <citation type="journal article" date="2013" name="Genetics">
        <title>The draft genome and transcriptome of Panagrellus redivivus are shaped by the harsh demands of a free-living lifestyle.</title>
        <authorList>
            <person name="Srinivasan J."/>
            <person name="Dillman A.R."/>
            <person name="Macchietto M.G."/>
            <person name="Heikkinen L."/>
            <person name="Lakso M."/>
            <person name="Fracchia K.M."/>
            <person name="Antoshechkin I."/>
            <person name="Mortazavi A."/>
            <person name="Wong G."/>
            <person name="Sternberg P.W."/>
        </authorList>
    </citation>
    <scope>NUCLEOTIDE SEQUENCE [LARGE SCALE GENOMIC DNA]</scope>
    <source>
        <strain evidence="2">MT8872</strain>
    </source>
</reference>
<evidence type="ECO:0000313" key="2">
    <source>
        <dbReference type="Proteomes" id="UP000492821"/>
    </source>
</evidence>
<dbReference type="GO" id="GO:0005886">
    <property type="term" value="C:plasma membrane"/>
    <property type="evidence" value="ECO:0007669"/>
    <property type="project" value="TreeGrafter"/>
</dbReference>
<accession>A0A7E4VM39</accession>
<dbReference type="PROSITE" id="PS51885">
    <property type="entry name" value="NEPRILYSIN"/>
    <property type="match status" value="1"/>
</dbReference>
<organism evidence="2 3">
    <name type="scientific">Panagrellus redivivus</name>
    <name type="common">Microworm</name>
    <dbReference type="NCBI Taxonomy" id="6233"/>
    <lineage>
        <taxon>Eukaryota</taxon>
        <taxon>Metazoa</taxon>
        <taxon>Ecdysozoa</taxon>
        <taxon>Nematoda</taxon>
        <taxon>Chromadorea</taxon>
        <taxon>Rhabditida</taxon>
        <taxon>Tylenchina</taxon>
        <taxon>Panagrolaimomorpha</taxon>
        <taxon>Panagrolaimoidea</taxon>
        <taxon>Panagrolaimidae</taxon>
        <taxon>Panagrellus</taxon>
    </lineage>
</organism>
<dbReference type="PANTHER" id="PTHR11733">
    <property type="entry name" value="ZINC METALLOPROTEASE FAMILY M13 NEPRILYSIN-RELATED"/>
    <property type="match status" value="1"/>
</dbReference>
<dbReference type="Gene3D" id="3.40.390.10">
    <property type="entry name" value="Collagenase (Catalytic Domain)"/>
    <property type="match status" value="1"/>
</dbReference>
<evidence type="ECO:0000313" key="3">
    <source>
        <dbReference type="WBParaSite" id="Pan_g22174.t1"/>
    </source>
</evidence>
<dbReference type="GO" id="GO:0004222">
    <property type="term" value="F:metalloendopeptidase activity"/>
    <property type="evidence" value="ECO:0007669"/>
    <property type="project" value="InterPro"/>
</dbReference>
<feature type="domain" description="Peptidase M13 C-terminal" evidence="1">
    <location>
        <begin position="6"/>
        <end position="80"/>
    </location>
</feature>
<dbReference type="SUPFAM" id="SSF55486">
    <property type="entry name" value="Metalloproteases ('zincins'), catalytic domain"/>
    <property type="match status" value="1"/>
</dbReference>
<evidence type="ECO:0000259" key="1">
    <source>
        <dbReference type="Pfam" id="PF01431"/>
    </source>
</evidence>
<dbReference type="PANTHER" id="PTHR11733:SF237">
    <property type="entry name" value="NEPRILYSIN-LIKE 4"/>
    <property type="match status" value="1"/>
</dbReference>
<name>A0A7E4VM39_PANRE</name>
<dbReference type="InterPro" id="IPR018497">
    <property type="entry name" value="Peptidase_M13_C"/>
</dbReference>
<protein>
    <submittedName>
        <fullName evidence="3">Peptidase_M13 domain-containing protein</fullName>
    </submittedName>
</protein>